<dbReference type="InterPro" id="IPR019758">
    <property type="entry name" value="Pept_S26A_signal_pept_1_CS"/>
</dbReference>
<comment type="subcellular location">
    <subcellularLocation>
        <location evidence="2">Cell membrane</location>
        <topology evidence="2">Single-pass type II membrane protein</topology>
    </subcellularLocation>
    <subcellularLocation>
        <location evidence="6">Membrane</location>
        <topology evidence="6">Single-pass type II membrane protein</topology>
    </subcellularLocation>
</comment>
<keyword evidence="6" id="KW-0812">Transmembrane</keyword>
<dbReference type="InterPro" id="IPR019533">
    <property type="entry name" value="Peptidase_S26"/>
</dbReference>
<accession>A0AAW4N3I7</accession>
<organism evidence="8 10">
    <name type="scientific">Catenibacterium mitsuokai</name>
    <dbReference type="NCBI Taxonomy" id="100886"/>
    <lineage>
        <taxon>Bacteria</taxon>
        <taxon>Bacillati</taxon>
        <taxon>Bacillota</taxon>
        <taxon>Erysipelotrichia</taxon>
        <taxon>Erysipelotrichales</taxon>
        <taxon>Coprobacillaceae</taxon>
        <taxon>Catenibacterium</taxon>
    </lineage>
</organism>
<evidence type="ECO:0000256" key="4">
    <source>
        <dbReference type="ARBA" id="ARBA00013208"/>
    </source>
</evidence>
<dbReference type="EC" id="3.4.21.89" evidence="4 6"/>
<protein>
    <recommendedName>
        <fullName evidence="4 6">Signal peptidase I</fullName>
        <ecNumber evidence="4 6">3.4.21.89</ecNumber>
    </recommendedName>
</protein>
<dbReference type="AlphaFoldDB" id="A0AAW4N3I7"/>
<dbReference type="Proteomes" id="UP001197492">
    <property type="component" value="Unassembled WGS sequence"/>
</dbReference>
<feature type="transmembrane region" description="Helical" evidence="6">
    <location>
        <begin position="6"/>
        <end position="27"/>
    </location>
</feature>
<dbReference type="GO" id="GO:0005886">
    <property type="term" value="C:plasma membrane"/>
    <property type="evidence" value="ECO:0007669"/>
    <property type="project" value="UniProtKB-SubCell"/>
</dbReference>
<keyword evidence="11" id="KW-1185">Reference proteome</keyword>
<dbReference type="GO" id="GO:0009003">
    <property type="term" value="F:signal peptidase activity"/>
    <property type="evidence" value="ECO:0007669"/>
    <property type="project" value="UniProtKB-EC"/>
</dbReference>
<evidence type="ECO:0000313" key="8">
    <source>
        <dbReference type="EMBL" id="MBV3383758.1"/>
    </source>
</evidence>
<evidence type="ECO:0000256" key="1">
    <source>
        <dbReference type="ARBA" id="ARBA00000677"/>
    </source>
</evidence>
<proteinExistence type="inferred from homology"/>
<dbReference type="InterPro" id="IPR000223">
    <property type="entry name" value="Pept_S26A_signal_pept_1"/>
</dbReference>
<name>A0AAW4N3I7_9FIRM</name>
<keyword evidence="6" id="KW-0645">Protease</keyword>
<dbReference type="RefSeq" id="WP_217748378.1">
    <property type="nucleotide sequence ID" value="NZ_JAHOEB010000133.1"/>
</dbReference>
<sequence length="164" mass="19065">MKKKITFISLIIICVIMFLITTLCPFYKVEGKSMSPTLKNNDYVCIKKTKSFKQGDLIAFEYNNKLLVRRVIALSNDEVNIDTNGYVFVNDKKLEEDYLTSRKDNPLRDEVFPYTVHNGKVFVLGDNRTQSIDSRMRDLGCIDQKQIIGKVVMRVYPITRFSIY</sequence>
<comment type="caution">
    <text evidence="8">The sequence shown here is derived from an EMBL/GenBank/DDBJ whole genome shotgun (WGS) entry which is preliminary data.</text>
</comment>
<dbReference type="Proteomes" id="UP001196408">
    <property type="component" value="Unassembled WGS sequence"/>
</dbReference>
<dbReference type="NCBIfam" id="TIGR02227">
    <property type="entry name" value="sigpep_I_bact"/>
    <property type="match status" value="1"/>
</dbReference>
<keyword evidence="6" id="KW-0472">Membrane</keyword>
<dbReference type="GO" id="GO:0006465">
    <property type="term" value="P:signal peptide processing"/>
    <property type="evidence" value="ECO:0007669"/>
    <property type="project" value="InterPro"/>
</dbReference>
<dbReference type="EMBL" id="JAHOEL010000134">
    <property type="protein sequence ID" value="MBV3393795.1"/>
    <property type="molecule type" value="Genomic_DNA"/>
</dbReference>
<evidence type="ECO:0000313" key="9">
    <source>
        <dbReference type="EMBL" id="MBV3393795.1"/>
    </source>
</evidence>
<dbReference type="GO" id="GO:0004252">
    <property type="term" value="F:serine-type endopeptidase activity"/>
    <property type="evidence" value="ECO:0007669"/>
    <property type="project" value="InterPro"/>
</dbReference>
<dbReference type="PANTHER" id="PTHR43390:SF1">
    <property type="entry name" value="CHLOROPLAST PROCESSING PEPTIDASE"/>
    <property type="match status" value="1"/>
</dbReference>
<gene>
    <name evidence="8" type="primary">lepB</name>
    <name evidence="8" type="ORF">KSV97_11175</name>
    <name evidence="9" type="ORF">KSW06_11205</name>
</gene>
<reference evidence="8 11" key="1">
    <citation type="submission" date="2021-06" db="EMBL/GenBank/DDBJ databases">
        <title>Collection of gut derived symbiotic bacterial strains cultured from healthy donors.</title>
        <authorList>
            <person name="Lin H."/>
            <person name="Littmann E."/>
            <person name="Pamer E.G."/>
        </authorList>
    </citation>
    <scope>NUCLEOTIDE SEQUENCE</scope>
    <source>
        <strain evidence="9 11">MSK.21.70</strain>
        <strain evidence="8">MSK.21.82</strain>
    </source>
</reference>
<comment type="catalytic activity">
    <reaction evidence="1 6">
        <text>Cleavage of hydrophobic, N-terminal signal or leader sequences from secreted and periplasmic proteins.</text>
        <dbReference type="EC" id="3.4.21.89"/>
    </reaction>
</comment>
<keyword evidence="5 6" id="KW-0378">Hydrolase</keyword>
<keyword evidence="6" id="KW-1133">Transmembrane helix</keyword>
<dbReference type="PROSITE" id="PS00761">
    <property type="entry name" value="SPASE_I_3"/>
    <property type="match status" value="1"/>
</dbReference>
<dbReference type="CDD" id="cd06530">
    <property type="entry name" value="S26_SPase_I"/>
    <property type="match status" value="1"/>
</dbReference>
<evidence type="ECO:0000256" key="3">
    <source>
        <dbReference type="ARBA" id="ARBA00009370"/>
    </source>
</evidence>
<evidence type="ECO:0000313" key="11">
    <source>
        <dbReference type="Proteomes" id="UP001197492"/>
    </source>
</evidence>
<evidence type="ECO:0000313" key="10">
    <source>
        <dbReference type="Proteomes" id="UP001196408"/>
    </source>
</evidence>
<comment type="similarity">
    <text evidence="3 6">Belongs to the peptidase S26 family.</text>
</comment>
<evidence type="ECO:0000259" key="7">
    <source>
        <dbReference type="Pfam" id="PF10502"/>
    </source>
</evidence>
<evidence type="ECO:0000256" key="6">
    <source>
        <dbReference type="RuleBase" id="RU362042"/>
    </source>
</evidence>
<dbReference type="Pfam" id="PF10502">
    <property type="entry name" value="Peptidase_S26"/>
    <property type="match status" value="1"/>
</dbReference>
<dbReference type="GeneID" id="301324057"/>
<evidence type="ECO:0000256" key="2">
    <source>
        <dbReference type="ARBA" id="ARBA00004401"/>
    </source>
</evidence>
<evidence type="ECO:0000256" key="5">
    <source>
        <dbReference type="ARBA" id="ARBA00022801"/>
    </source>
</evidence>
<dbReference type="EMBL" id="JAHOEF010000131">
    <property type="protein sequence ID" value="MBV3383758.1"/>
    <property type="molecule type" value="Genomic_DNA"/>
</dbReference>
<feature type="domain" description="Peptidase S26" evidence="7">
    <location>
        <begin position="8"/>
        <end position="156"/>
    </location>
</feature>
<dbReference type="PANTHER" id="PTHR43390">
    <property type="entry name" value="SIGNAL PEPTIDASE I"/>
    <property type="match status" value="1"/>
</dbReference>